<dbReference type="PANTHER" id="PTHR23355">
    <property type="entry name" value="RIBONUCLEASE"/>
    <property type="match status" value="1"/>
</dbReference>
<comment type="caution">
    <text evidence="2">The sequence shown here is derived from an EMBL/GenBank/DDBJ whole genome shotgun (WGS) entry which is preliminary data.</text>
</comment>
<name>A0A8J3JFT4_9ACTN</name>
<dbReference type="SMART" id="SM00955">
    <property type="entry name" value="RNB"/>
    <property type="match status" value="1"/>
</dbReference>
<dbReference type="InterPro" id="IPR012340">
    <property type="entry name" value="NA-bd_OB-fold"/>
</dbReference>
<dbReference type="InterPro" id="IPR001900">
    <property type="entry name" value="RNase_II/R"/>
</dbReference>
<reference evidence="2 3" key="1">
    <citation type="submission" date="2021-01" db="EMBL/GenBank/DDBJ databases">
        <title>Whole genome shotgun sequence of Catellatospora bangladeshensis NBRC 107357.</title>
        <authorList>
            <person name="Komaki H."/>
            <person name="Tamura T."/>
        </authorList>
    </citation>
    <scope>NUCLEOTIDE SEQUENCE [LARGE SCALE GENOMIC DNA]</scope>
    <source>
        <strain evidence="2 3">NBRC 107357</strain>
    </source>
</reference>
<dbReference type="GO" id="GO:0006402">
    <property type="term" value="P:mRNA catabolic process"/>
    <property type="evidence" value="ECO:0007669"/>
    <property type="project" value="TreeGrafter"/>
</dbReference>
<dbReference type="EMBL" id="BONF01000031">
    <property type="protein sequence ID" value="GIF83766.1"/>
    <property type="molecule type" value="Genomic_DNA"/>
</dbReference>
<dbReference type="Pfam" id="PF18614">
    <property type="entry name" value="RNase_II_C_S1"/>
    <property type="match status" value="1"/>
</dbReference>
<gene>
    <name evidence="2" type="ORF">Cba03nite_51150</name>
</gene>
<dbReference type="InterPro" id="IPR050180">
    <property type="entry name" value="RNR_Ribonuclease"/>
</dbReference>
<evidence type="ECO:0000259" key="1">
    <source>
        <dbReference type="SMART" id="SM00955"/>
    </source>
</evidence>
<organism evidence="2 3">
    <name type="scientific">Catellatospora bangladeshensis</name>
    <dbReference type="NCBI Taxonomy" id="310355"/>
    <lineage>
        <taxon>Bacteria</taxon>
        <taxon>Bacillati</taxon>
        <taxon>Actinomycetota</taxon>
        <taxon>Actinomycetes</taxon>
        <taxon>Micromonosporales</taxon>
        <taxon>Micromonosporaceae</taxon>
        <taxon>Catellatospora</taxon>
    </lineage>
</organism>
<protein>
    <submittedName>
        <fullName evidence="2">Ribonuclease R</fullName>
    </submittedName>
</protein>
<dbReference type="GO" id="GO:0000932">
    <property type="term" value="C:P-body"/>
    <property type="evidence" value="ECO:0007669"/>
    <property type="project" value="TreeGrafter"/>
</dbReference>
<feature type="domain" description="RNB" evidence="1">
    <location>
        <begin position="45"/>
        <end position="363"/>
    </location>
</feature>
<dbReference type="RefSeq" id="WP_203751052.1">
    <property type="nucleotide sequence ID" value="NZ_BONF01000031.1"/>
</dbReference>
<dbReference type="PANTHER" id="PTHR23355:SF42">
    <property type="entry name" value="RIBONUCLEASE II, CHLOROPLASTIC_MITOCHONDRIAL"/>
    <property type="match status" value="1"/>
</dbReference>
<evidence type="ECO:0000313" key="2">
    <source>
        <dbReference type="EMBL" id="GIF83766.1"/>
    </source>
</evidence>
<keyword evidence="3" id="KW-1185">Reference proteome</keyword>
<dbReference type="GO" id="GO:0000175">
    <property type="term" value="F:3'-5'-RNA exonuclease activity"/>
    <property type="evidence" value="ECO:0007669"/>
    <property type="project" value="TreeGrafter"/>
</dbReference>
<dbReference type="GO" id="GO:0003723">
    <property type="term" value="F:RNA binding"/>
    <property type="evidence" value="ECO:0007669"/>
    <property type="project" value="InterPro"/>
</dbReference>
<evidence type="ECO:0000313" key="3">
    <source>
        <dbReference type="Proteomes" id="UP000601223"/>
    </source>
</evidence>
<dbReference type="Pfam" id="PF00773">
    <property type="entry name" value="RNB"/>
    <property type="match status" value="1"/>
</dbReference>
<dbReference type="AlphaFoldDB" id="A0A8J3JFT4"/>
<accession>A0A8J3JFT4</accession>
<dbReference type="Proteomes" id="UP000601223">
    <property type="component" value="Unassembled WGS sequence"/>
</dbReference>
<dbReference type="SUPFAM" id="SSF50249">
    <property type="entry name" value="Nucleic acid-binding proteins"/>
    <property type="match status" value="1"/>
</dbReference>
<sequence length="468" mass="49737">MAYRRLLVEAIDFAALRRELELPEGFPPAAQAQAEAAAVEVKLPDVDRTDLPFVTIDPPGSRDLDQAVCLFRRDGGGYRVHYAIADVASYVAPDSPLEAETWRRGQTVYLPDGKVPLHPAVLSEGAVSLLPGVDRAAVVWTIDVSAEGDTVAVHLERARVRSRAKLAYEGVQADVDAGRLTEAIALLPELGRLLIARGLERGAINLPMPDQEIEPHDGSWRLSLRAPLPAEEWNAQISLLTGRAAAGIMLAGKIGMLRTMPPPDPEAVDRLRVAARGLGVSWPDGATVGQVLAALDPAEPKAAAFVDEAAELLRGAGYTAFAGEVPQQPLHSAVADAYAHVTAPLRRLADRYVTEVCLALYEGREVPAWAAAALPELPAVMSGTDRVASAAERGAVDLVEATVLAGRIGETFPAVVLDTNHGKPGGTVALDEPAVRARCDGDLTAGDRVTVRLTQADPTKRLVRFTLA</sequence>
<proteinExistence type="predicted"/>
<dbReference type="InterPro" id="IPR040596">
    <property type="entry name" value="RNase_II_C_S1"/>
</dbReference>